<keyword evidence="2" id="KW-1185">Reference proteome</keyword>
<gene>
    <name evidence="1" type="ORF">THASP1DRAFT_30415</name>
</gene>
<dbReference type="AlphaFoldDB" id="A0A4V1IWJ5"/>
<organism evidence="1 2">
    <name type="scientific">Thamnocephalis sphaerospora</name>
    <dbReference type="NCBI Taxonomy" id="78915"/>
    <lineage>
        <taxon>Eukaryota</taxon>
        <taxon>Fungi</taxon>
        <taxon>Fungi incertae sedis</taxon>
        <taxon>Zoopagomycota</taxon>
        <taxon>Zoopagomycotina</taxon>
        <taxon>Zoopagomycetes</taxon>
        <taxon>Zoopagales</taxon>
        <taxon>Sigmoideomycetaceae</taxon>
        <taxon>Thamnocephalis</taxon>
    </lineage>
</organism>
<accession>A0A4V1IWJ5</accession>
<dbReference type="Proteomes" id="UP000271241">
    <property type="component" value="Unassembled WGS sequence"/>
</dbReference>
<dbReference type="SUPFAM" id="SSF81383">
    <property type="entry name" value="F-box domain"/>
    <property type="match status" value="1"/>
</dbReference>
<evidence type="ECO:0000313" key="1">
    <source>
        <dbReference type="EMBL" id="RKP07779.1"/>
    </source>
</evidence>
<evidence type="ECO:0000313" key="2">
    <source>
        <dbReference type="Proteomes" id="UP000271241"/>
    </source>
</evidence>
<reference evidence="2" key="1">
    <citation type="journal article" date="2018" name="Nat. Microbiol.">
        <title>Leveraging single-cell genomics to expand the fungal tree of life.</title>
        <authorList>
            <person name="Ahrendt S.R."/>
            <person name="Quandt C.A."/>
            <person name="Ciobanu D."/>
            <person name="Clum A."/>
            <person name="Salamov A."/>
            <person name="Andreopoulos B."/>
            <person name="Cheng J.F."/>
            <person name="Woyke T."/>
            <person name="Pelin A."/>
            <person name="Henrissat B."/>
            <person name="Reynolds N.K."/>
            <person name="Benny G.L."/>
            <person name="Smith M.E."/>
            <person name="James T.Y."/>
            <person name="Grigoriev I.V."/>
        </authorList>
    </citation>
    <scope>NUCLEOTIDE SEQUENCE [LARGE SCALE GENOMIC DNA]</scope>
    <source>
        <strain evidence="2">RSA 1356</strain>
    </source>
</reference>
<sequence>MNQAPGDILDCIVEVLDDEAALLLLSWTCVQWRTRITCRQSLWRRRFEQQFPQWDEKERMWLCQYKRANQTTTASAVSCARASQSGRHDAHVNWFDAYCSRRAIEYRWRHGQYVVHRPAIVTGASSRGIRLQSIPLVPLYRSSQSVLVATQWLTESQQPPIWRLERPCWGGVKTERTHIMMAWWSDEYLIVFILDKPYLRYILYIWRFTALHEVPRVVDISNRYIIDAKIYGHWFVGQYGETTQKVAFAYHLSENAWYHSGLGSKFKDCTLHITTDGMRIIRAEYDWAPLGGVLVTLMQQQVVYSSEASSPWRLAGTVSMSSGNPIKSLHIDDSRLILWAEYIANPTPDTLPTLVLFELTDGATDAPLKEAWARAVHIRSIQPIVSRNLVLIEQYHDRTTALLSLDDGAQIHCVHLDCWRVSGLYPPQAGWAKMAKDVVWPGSDQDTLVDASTITKRVSSPTAILYSQGDIITVFDYSNCAHRPSGDASCF</sequence>
<evidence type="ECO:0008006" key="3">
    <source>
        <dbReference type="Google" id="ProtNLM"/>
    </source>
</evidence>
<protein>
    <recommendedName>
        <fullName evidence="3">F-box domain-containing protein</fullName>
    </recommendedName>
</protein>
<dbReference type="InterPro" id="IPR036047">
    <property type="entry name" value="F-box-like_dom_sf"/>
</dbReference>
<proteinExistence type="predicted"/>
<dbReference type="EMBL" id="KZ992674">
    <property type="protein sequence ID" value="RKP07779.1"/>
    <property type="molecule type" value="Genomic_DNA"/>
</dbReference>
<name>A0A4V1IWJ5_9FUNG</name>